<dbReference type="PANTHER" id="PTHR21261:SF2">
    <property type="entry name" value="GH04238P-RELATED"/>
    <property type="match status" value="1"/>
</dbReference>
<dbReference type="EMBL" id="JAACXV010014226">
    <property type="protein sequence ID" value="KAF7269438.1"/>
    <property type="molecule type" value="Genomic_DNA"/>
</dbReference>
<dbReference type="InterPro" id="IPR013270">
    <property type="entry name" value="CD47_Vset"/>
</dbReference>
<proteinExistence type="predicted"/>
<dbReference type="PROSITE" id="PS51257">
    <property type="entry name" value="PROKAR_LIPOPROTEIN"/>
    <property type="match status" value="1"/>
</dbReference>
<protein>
    <recommendedName>
        <fullName evidence="3">Ig-like domain-containing protein</fullName>
    </recommendedName>
</protein>
<evidence type="ECO:0000256" key="1">
    <source>
        <dbReference type="SAM" id="Phobius"/>
    </source>
</evidence>
<keyword evidence="2" id="KW-0732">Signal</keyword>
<evidence type="ECO:0000313" key="4">
    <source>
        <dbReference type="EMBL" id="KAF7269438.1"/>
    </source>
</evidence>
<dbReference type="InterPro" id="IPR007110">
    <property type="entry name" value="Ig-like_dom"/>
</dbReference>
<gene>
    <name evidence="4" type="ORF">GWI33_017542</name>
</gene>
<organism evidence="4 5">
    <name type="scientific">Rhynchophorus ferrugineus</name>
    <name type="common">Red palm weevil</name>
    <name type="synonym">Curculio ferrugineus</name>
    <dbReference type="NCBI Taxonomy" id="354439"/>
    <lineage>
        <taxon>Eukaryota</taxon>
        <taxon>Metazoa</taxon>
        <taxon>Ecdysozoa</taxon>
        <taxon>Arthropoda</taxon>
        <taxon>Hexapoda</taxon>
        <taxon>Insecta</taxon>
        <taxon>Pterygota</taxon>
        <taxon>Neoptera</taxon>
        <taxon>Endopterygota</taxon>
        <taxon>Coleoptera</taxon>
        <taxon>Polyphaga</taxon>
        <taxon>Cucujiformia</taxon>
        <taxon>Curculionidae</taxon>
        <taxon>Dryophthorinae</taxon>
        <taxon>Rhynchophorus</taxon>
    </lineage>
</organism>
<feature type="signal peptide" evidence="2">
    <location>
        <begin position="1"/>
        <end position="20"/>
    </location>
</feature>
<dbReference type="InterPro" id="IPR036179">
    <property type="entry name" value="Ig-like_dom_sf"/>
</dbReference>
<dbReference type="Pfam" id="PF08204">
    <property type="entry name" value="V-set_CD47"/>
    <property type="match status" value="1"/>
</dbReference>
<feature type="chain" id="PRO_5032276796" description="Ig-like domain-containing protein" evidence="2">
    <location>
        <begin position="21"/>
        <end position="300"/>
    </location>
</feature>
<dbReference type="AlphaFoldDB" id="A0A834HYJ3"/>
<feature type="transmembrane region" description="Helical" evidence="1">
    <location>
        <begin position="282"/>
        <end position="299"/>
    </location>
</feature>
<keyword evidence="1" id="KW-0812">Transmembrane</keyword>
<dbReference type="PROSITE" id="PS50835">
    <property type="entry name" value="IG_LIKE"/>
    <property type="match status" value="1"/>
</dbReference>
<dbReference type="Gene3D" id="2.60.40.10">
    <property type="entry name" value="Immunoglobulins"/>
    <property type="match status" value="1"/>
</dbReference>
<comment type="caution">
    <text evidence="4">The sequence shown here is derived from an EMBL/GenBank/DDBJ whole genome shotgun (WGS) entry which is preliminary data.</text>
</comment>
<dbReference type="PANTHER" id="PTHR21261">
    <property type="entry name" value="BEAT PROTEIN"/>
    <property type="match status" value="1"/>
</dbReference>
<dbReference type="Proteomes" id="UP000625711">
    <property type="component" value="Unassembled WGS sequence"/>
</dbReference>
<name>A0A834HYJ3_RHYFE</name>
<dbReference type="OrthoDB" id="6478865at2759"/>
<dbReference type="SUPFAM" id="SSF48726">
    <property type="entry name" value="Immunoglobulin"/>
    <property type="match status" value="1"/>
</dbReference>
<dbReference type="InterPro" id="IPR013783">
    <property type="entry name" value="Ig-like_fold"/>
</dbReference>
<evidence type="ECO:0000313" key="5">
    <source>
        <dbReference type="Proteomes" id="UP000625711"/>
    </source>
</evidence>
<evidence type="ECO:0000259" key="3">
    <source>
        <dbReference type="PROSITE" id="PS50835"/>
    </source>
</evidence>
<keyword evidence="5" id="KW-1185">Reference proteome</keyword>
<feature type="domain" description="Ig-like" evidence="3">
    <location>
        <begin position="22"/>
        <end position="136"/>
    </location>
</feature>
<accession>A0A834HYJ3</accession>
<sequence>MDKFLAGVIGCLLCSCYVHGALKINSIIGPEYIEDGTIDELVLDCDFEANNETDIVVKWFLNGQEEQIYQWITDMGTANAMGPLKDVIDPTYKVTQDEATMLRALKFKEVNPGISGNYTCKVSGDNSDALMTKQVIVYSPATSFDIALILGTDGDETILCDAINVTPKPIFDLNIVGTNDSTEWPEGFIVNKTEAVDSFGYYNLSITLPFNSSYLEEGTTKFVCSLSIPGTNYSETKSVQRFIDSGTPAEIEMNDYSENITVALNFTEEYRFDHGDNGLAPLRYSFITFFMLIFPLLLIT</sequence>
<reference evidence="4" key="1">
    <citation type="submission" date="2020-08" db="EMBL/GenBank/DDBJ databases">
        <title>Genome sequencing and assembly of the red palm weevil Rhynchophorus ferrugineus.</title>
        <authorList>
            <person name="Dias G.B."/>
            <person name="Bergman C.M."/>
            <person name="Manee M."/>
        </authorList>
    </citation>
    <scope>NUCLEOTIDE SEQUENCE</scope>
    <source>
        <strain evidence="4">AA-2017</strain>
        <tissue evidence="4">Whole larva</tissue>
    </source>
</reference>
<keyword evidence="1" id="KW-0472">Membrane</keyword>
<evidence type="ECO:0000256" key="2">
    <source>
        <dbReference type="SAM" id="SignalP"/>
    </source>
</evidence>
<keyword evidence="1" id="KW-1133">Transmembrane helix</keyword>